<reference evidence="8" key="1">
    <citation type="submission" date="2023-10" db="EMBL/GenBank/DDBJ databases">
        <title>Genome assembly of Pristionchus species.</title>
        <authorList>
            <person name="Yoshida K."/>
            <person name="Sommer R.J."/>
        </authorList>
    </citation>
    <scope>NUCLEOTIDE SEQUENCE</scope>
    <source>
        <strain evidence="8">RS5133</strain>
    </source>
</reference>
<keyword evidence="4 6" id="KW-1133">Transmembrane helix</keyword>
<sequence length="451" mass="50398">ALSKFVAWAQGAPVLRTNCYETIHTWEPDCTQAWIYAVPEALRFSMRTYATFYIVTTLIGAKGNLKKIDWKKYTTDTLRSTIFLTCNLIFYLSFLCKIRQLMGFFAIPTIGYTNGVLSSFFAILIEKKSRRPALALYLTNLASETLYRQLCNHGYLRTIPHGTFIPFAIGLALFKYLSSKGGLGKSMEGFLSSALQEKDDSGNAHIVKLGNTVHKNLPGAFKEMIERLKTDCGKADNCEHQHSCAYNGSKVFLHNASIGLAISSLLTLLKNIRKPTAIPSALLSQGNMKMPLFFGLLPLIYHSSRCLINRIPSSTLRPTPQIRDIVSAAAAGSSMIAFPNISISMFVMWKAIEAFYTHLVESGRASWIKNGDVLLYSLSTGYVLGCAAFEPHAIRKGYIQFLEGLTGNLIRKFNRCHYDFYGAESTKLYGCPNFDLDPKHCTINPDLMRPY</sequence>
<evidence type="ECO:0000256" key="2">
    <source>
        <dbReference type="ARBA" id="ARBA00008924"/>
    </source>
</evidence>
<comment type="caution">
    <text evidence="8">The sequence shown here is derived from an EMBL/GenBank/DDBJ whole genome shotgun (WGS) entry which is preliminary data.</text>
</comment>
<evidence type="ECO:0000259" key="7">
    <source>
        <dbReference type="Pfam" id="PF15982"/>
    </source>
</evidence>
<evidence type="ECO:0000256" key="5">
    <source>
        <dbReference type="ARBA" id="ARBA00023136"/>
    </source>
</evidence>
<dbReference type="AlphaFoldDB" id="A0AAV5WWZ2"/>
<accession>A0AAV5WWZ2</accession>
<feature type="domain" description="Transmembrane protein 135 N-terminal" evidence="7">
    <location>
        <begin position="18"/>
        <end position="148"/>
    </location>
</feature>
<name>A0AAV5WWZ2_9BILA</name>
<evidence type="ECO:0000256" key="3">
    <source>
        <dbReference type="ARBA" id="ARBA00022692"/>
    </source>
</evidence>
<dbReference type="PANTHER" id="PTHR12459">
    <property type="entry name" value="TRANSMEMBRANE PROTEIN 135-RELATED"/>
    <property type="match status" value="1"/>
</dbReference>
<dbReference type="Proteomes" id="UP001432322">
    <property type="component" value="Unassembled WGS sequence"/>
</dbReference>
<evidence type="ECO:0000313" key="8">
    <source>
        <dbReference type="EMBL" id="GMT35145.1"/>
    </source>
</evidence>
<dbReference type="InterPro" id="IPR026749">
    <property type="entry name" value="Tmem135"/>
</dbReference>
<keyword evidence="9" id="KW-1185">Reference proteome</keyword>
<dbReference type="InterPro" id="IPR031926">
    <property type="entry name" value="TMEM135_N"/>
</dbReference>
<evidence type="ECO:0000256" key="1">
    <source>
        <dbReference type="ARBA" id="ARBA00004127"/>
    </source>
</evidence>
<proteinExistence type="inferred from homology"/>
<evidence type="ECO:0000256" key="6">
    <source>
        <dbReference type="SAM" id="Phobius"/>
    </source>
</evidence>
<protein>
    <recommendedName>
        <fullName evidence="7">Transmembrane protein 135 N-terminal domain-containing protein</fullName>
    </recommendedName>
</protein>
<comment type="similarity">
    <text evidence="2">Belongs to the TMEM135 family.</text>
</comment>
<evidence type="ECO:0000313" key="9">
    <source>
        <dbReference type="Proteomes" id="UP001432322"/>
    </source>
</evidence>
<dbReference type="Pfam" id="PF15982">
    <property type="entry name" value="TMEM135_C_rich"/>
    <property type="match status" value="1"/>
</dbReference>
<comment type="subcellular location">
    <subcellularLocation>
        <location evidence="1">Endomembrane system</location>
        <topology evidence="1">Multi-pass membrane protein</topology>
    </subcellularLocation>
</comment>
<keyword evidence="5 6" id="KW-0472">Membrane</keyword>
<organism evidence="8 9">
    <name type="scientific">Pristionchus fissidentatus</name>
    <dbReference type="NCBI Taxonomy" id="1538716"/>
    <lineage>
        <taxon>Eukaryota</taxon>
        <taxon>Metazoa</taxon>
        <taxon>Ecdysozoa</taxon>
        <taxon>Nematoda</taxon>
        <taxon>Chromadorea</taxon>
        <taxon>Rhabditida</taxon>
        <taxon>Rhabditina</taxon>
        <taxon>Diplogasteromorpha</taxon>
        <taxon>Diplogasteroidea</taxon>
        <taxon>Neodiplogasteridae</taxon>
        <taxon>Pristionchus</taxon>
    </lineage>
</organism>
<dbReference type="PANTHER" id="PTHR12459:SF15">
    <property type="entry name" value="TRANSMEMBRANE PROTEIN 135"/>
    <property type="match status" value="1"/>
</dbReference>
<feature type="transmembrane region" description="Helical" evidence="6">
    <location>
        <begin position="77"/>
        <end position="95"/>
    </location>
</feature>
<gene>
    <name evidence="8" type="ORF">PFISCL1PPCAC_26442</name>
</gene>
<evidence type="ECO:0000256" key="4">
    <source>
        <dbReference type="ARBA" id="ARBA00022989"/>
    </source>
</evidence>
<feature type="non-terminal residue" evidence="8">
    <location>
        <position position="1"/>
    </location>
</feature>
<feature type="transmembrane region" description="Helical" evidence="6">
    <location>
        <begin position="101"/>
        <end position="125"/>
    </location>
</feature>
<dbReference type="GO" id="GO:0012505">
    <property type="term" value="C:endomembrane system"/>
    <property type="evidence" value="ECO:0007669"/>
    <property type="project" value="UniProtKB-SubCell"/>
</dbReference>
<keyword evidence="3 6" id="KW-0812">Transmembrane</keyword>
<dbReference type="EMBL" id="BTSY01000007">
    <property type="protein sequence ID" value="GMT35145.1"/>
    <property type="molecule type" value="Genomic_DNA"/>
</dbReference>